<dbReference type="InterPro" id="IPR052515">
    <property type="entry name" value="Gfo/Idh/MocA_Oxidoreductase"/>
</dbReference>
<evidence type="ECO:0000256" key="2">
    <source>
        <dbReference type="SAM" id="MobiDB-lite"/>
    </source>
</evidence>
<dbReference type="Pfam" id="PF01408">
    <property type="entry name" value="GFO_IDH_MocA"/>
    <property type="match status" value="1"/>
</dbReference>
<dbReference type="PANTHER" id="PTHR43249">
    <property type="entry name" value="UDP-N-ACETYL-2-AMINO-2-DEOXY-D-GLUCURONATE OXIDASE"/>
    <property type="match status" value="1"/>
</dbReference>
<feature type="region of interest" description="Disordered" evidence="2">
    <location>
        <begin position="270"/>
        <end position="298"/>
    </location>
</feature>
<organism evidence="5 6">
    <name type="scientific">Arsenicicoccus piscis</name>
    <dbReference type="NCBI Taxonomy" id="673954"/>
    <lineage>
        <taxon>Bacteria</taxon>
        <taxon>Bacillati</taxon>
        <taxon>Actinomycetota</taxon>
        <taxon>Actinomycetes</taxon>
        <taxon>Micrococcales</taxon>
        <taxon>Intrasporangiaceae</taxon>
        <taxon>Arsenicicoccus</taxon>
    </lineage>
</organism>
<reference evidence="6" key="1">
    <citation type="journal article" date="2019" name="Int. J. Syst. Evol. Microbiol.">
        <title>The Global Catalogue of Microorganisms (GCM) 10K type strain sequencing project: providing services to taxonomists for standard genome sequencing and annotation.</title>
        <authorList>
            <consortium name="The Broad Institute Genomics Platform"/>
            <consortium name="The Broad Institute Genome Sequencing Center for Infectious Disease"/>
            <person name="Wu L."/>
            <person name="Ma J."/>
        </authorList>
    </citation>
    <scope>NUCLEOTIDE SEQUENCE [LARGE SCALE GENOMIC DNA]</scope>
    <source>
        <strain evidence="6">NBRC 105830</strain>
    </source>
</reference>
<evidence type="ECO:0000256" key="1">
    <source>
        <dbReference type="ARBA" id="ARBA00023027"/>
    </source>
</evidence>
<dbReference type="InterPro" id="IPR055170">
    <property type="entry name" value="GFO_IDH_MocA-like_dom"/>
</dbReference>
<keyword evidence="1" id="KW-0520">NAD</keyword>
<name>A0ABQ6HKR1_9MICO</name>
<dbReference type="RefSeq" id="WP_241443255.1">
    <property type="nucleotide sequence ID" value="NZ_BSUJ01000001.1"/>
</dbReference>
<dbReference type="InterPro" id="IPR000683">
    <property type="entry name" value="Gfo/Idh/MocA-like_OxRdtase_N"/>
</dbReference>
<protein>
    <submittedName>
        <fullName evidence="5">Dehydrogenase</fullName>
    </submittedName>
</protein>
<evidence type="ECO:0000259" key="3">
    <source>
        <dbReference type="Pfam" id="PF01408"/>
    </source>
</evidence>
<evidence type="ECO:0000259" key="4">
    <source>
        <dbReference type="Pfam" id="PF22725"/>
    </source>
</evidence>
<comment type="caution">
    <text evidence="5">The sequence shown here is derived from an EMBL/GenBank/DDBJ whole genome shotgun (WGS) entry which is preliminary data.</text>
</comment>
<dbReference type="InterPro" id="IPR036291">
    <property type="entry name" value="NAD(P)-bd_dom_sf"/>
</dbReference>
<dbReference type="Pfam" id="PF22725">
    <property type="entry name" value="GFO_IDH_MocA_C3"/>
    <property type="match status" value="1"/>
</dbReference>
<keyword evidence="6" id="KW-1185">Reference proteome</keyword>
<feature type="domain" description="Gfo/Idh/MocA-like oxidoreductase N-terminal" evidence="3">
    <location>
        <begin position="5"/>
        <end position="115"/>
    </location>
</feature>
<feature type="compositionally biased region" description="Basic residues" evidence="2">
    <location>
        <begin position="270"/>
        <end position="283"/>
    </location>
</feature>
<dbReference type="EMBL" id="BSUJ01000001">
    <property type="protein sequence ID" value="GMA18742.1"/>
    <property type="molecule type" value="Genomic_DNA"/>
</dbReference>
<dbReference type="Gene3D" id="3.30.360.10">
    <property type="entry name" value="Dihydrodipicolinate Reductase, domain 2"/>
    <property type="match status" value="1"/>
</dbReference>
<dbReference type="Gene3D" id="3.40.50.720">
    <property type="entry name" value="NAD(P)-binding Rossmann-like Domain"/>
    <property type="match status" value="1"/>
</dbReference>
<dbReference type="PANTHER" id="PTHR43249:SF1">
    <property type="entry name" value="D-GLUCOSIDE 3-DEHYDROGENASE"/>
    <property type="match status" value="1"/>
</dbReference>
<dbReference type="Proteomes" id="UP001157109">
    <property type="component" value="Unassembled WGS sequence"/>
</dbReference>
<evidence type="ECO:0000313" key="5">
    <source>
        <dbReference type="EMBL" id="GMA18742.1"/>
    </source>
</evidence>
<sequence>MTRTAAVVGAGTIARMHLAPIAALADVELVGVCDTDAPRAAEAAATYGTQAFTDRRTLLAEARPDVVHLCLSHDQHLPVALDALAAGAHVLTEKPLAPTLLDAQRFHDAAQQAAARGQQVGVCYQNRYNDTSLALRQALESGSYGRPLGARASVWWHRDARYYRAAPWRGRWETAGGGTLINQAIHTLDLLLWLLGDATSVAGWAAHADPETAAAGVEIEDTAHVTLTHTSGVTSALVATNRHWTDAPVMLEVGTEQGLLRLADGALHHHRPEGRSSCWRRTRPPTAARATGAPRTVG</sequence>
<feature type="domain" description="GFO/IDH/MocA-like oxidoreductase" evidence="4">
    <location>
        <begin position="134"/>
        <end position="260"/>
    </location>
</feature>
<dbReference type="SUPFAM" id="SSF51735">
    <property type="entry name" value="NAD(P)-binding Rossmann-fold domains"/>
    <property type="match status" value="1"/>
</dbReference>
<accession>A0ABQ6HKR1</accession>
<dbReference type="SUPFAM" id="SSF55347">
    <property type="entry name" value="Glyceraldehyde-3-phosphate dehydrogenase-like, C-terminal domain"/>
    <property type="match status" value="1"/>
</dbReference>
<evidence type="ECO:0000313" key="6">
    <source>
        <dbReference type="Proteomes" id="UP001157109"/>
    </source>
</evidence>
<feature type="compositionally biased region" description="Low complexity" evidence="2">
    <location>
        <begin position="284"/>
        <end position="298"/>
    </location>
</feature>
<proteinExistence type="predicted"/>
<gene>
    <name evidence="5" type="ORF">GCM10025862_07630</name>
</gene>